<evidence type="ECO:0000313" key="1">
    <source>
        <dbReference type="EMBL" id="QUC22901.1"/>
    </source>
</evidence>
<proteinExistence type="predicted"/>
<organism evidence="1 2">
    <name type="scientific">Ustilaginoidea virens</name>
    <name type="common">Rice false smut fungus</name>
    <name type="synonym">Villosiclava virens</name>
    <dbReference type="NCBI Taxonomy" id="1159556"/>
    <lineage>
        <taxon>Eukaryota</taxon>
        <taxon>Fungi</taxon>
        <taxon>Dikarya</taxon>
        <taxon>Ascomycota</taxon>
        <taxon>Pezizomycotina</taxon>
        <taxon>Sordariomycetes</taxon>
        <taxon>Hypocreomycetidae</taxon>
        <taxon>Hypocreales</taxon>
        <taxon>Clavicipitaceae</taxon>
        <taxon>Ustilaginoidea</taxon>
    </lineage>
</organism>
<name>A0A8E5HWL8_USTVR</name>
<dbReference type="AlphaFoldDB" id="A0A8E5HWL8"/>
<dbReference type="RefSeq" id="XP_043000574.1">
    <property type="nucleotide sequence ID" value="XM_043144639.1"/>
</dbReference>
<dbReference type="Proteomes" id="UP000027002">
    <property type="component" value="Chromosome 6"/>
</dbReference>
<dbReference type="GeneID" id="66067919"/>
<keyword evidence="2" id="KW-1185">Reference proteome</keyword>
<dbReference type="EMBL" id="CP072758">
    <property type="protein sequence ID" value="QUC22901.1"/>
    <property type="molecule type" value="Genomic_DNA"/>
</dbReference>
<evidence type="ECO:0000313" key="2">
    <source>
        <dbReference type="Proteomes" id="UP000027002"/>
    </source>
</evidence>
<gene>
    <name evidence="1" type="ORF">UV8b_07142</name>
</gene>
<accession>A0A8E5HWL8</accession>
<protein>
    <submittedName>
        <fullName evidence="1">Uncharacterized protein</fullName>
    </submittedName>
</protein>
<sequence>MESYRVLSEYELPRAPRNAVIHATVADRVSKILGHLDESRASRRLLGRLVEVYFEAVRRQVVQSASQPVRRATESKFRARKPSVHLAASSAPLANEPVSHDDAWCTLGV</sequence>
<reference evidence="1" key="1">
    <citation type="submission" date="2020-03" db="EMBL/GenBank/DDBJ databases">
        <title>A mixture of massive structural variations and highly conserved coding sequences in Ustilaginoidea virens genome.</title>
        <authorList>
            <person name="Zhang K."/>
            <person name="Zhao Z."/>
            <person name="Zhang Z."/>
            <person name="Li Y."/>
            <person name="Hsiang T."/>
            <person name="Sun W."/>
        </authorList>
    </citation>
    <scope>NUCLEOTIDE SEQUENCE</scope>
    <source>
        <strain evidence="1">UV-8b</strain>
    </source>
</reference>
<dbReference type="KEGG" id="uvi:66067919"/>
<dbReference type="OrthoDB" id="5227693at2759"/>